<feature type="domain" description="CusB-like beta-barrel" evidence="5">
    <location>
        <begin position="271"/>
        <end position="315"/>
    </location>
</feature>
<feature type="compositionally biased region" description="Low complexity" evidence="1">
    <location>
        <begin position="369"/>
        <end position="379"/>
    </location>
</feature>
<dbReference type="InterPro" id="IPR058625">
    <property type="entry name" value="MdtA-like_BSH"/>
</dbReference>
<dbReference type="Pfam" id="PF25917">
    <property type="entry name" value="BSH_RND"/>
    <property type="match status" value="1"/>
</dbReference>
<keyword evidence="2" id="KW-0812">Transmembrane</keyword>
<sequence>MGEAATIDAFAKDDGEERRATSKRRLSRKRAAFSGIALLALTGAGLYGRFWWEDGRFIESTDDAYVGGDVTVIAPRVAGVVSEVLVRDNQRVRAGDVLIRLDDRDYRAALARAEAAVAGQDATLLNLAATRRLQEAVIAQSRADLTGVEAEAARTRFDVDRYRQLAAKSYASEQRFQQADADDKKAAAAVARARAGLDAAERRIAVIDTQCRQAEAARAQAVAERDIARLNLGYTEIRAPADGVVGNRSARTGSYATPGAGFVALVPADGLWVDANFKESQLARMRPGQSVGIVADILPGEIFAGHVESLAPATGAQFSVLPAENATGNFTKIVQRVPVRIRLDGDGGRLGRLRPGLSVTASVDRRGGAPEADAPAPGGLVVGALTR</sequence>
<keyword evidence="2" id="KW-0472">Membrane</keyword>
<dbReference type="PRINTS" id="PR01490">
    <property type="entry name" value="RTXTOXIND"/>
</dbReference>
<evidence type="ECO:0000259" key="5">
    <source>
        <dbReference type="Pfam" id="PF25954"/>
    </source>
</evidence>
<dbReference type="InterPro" id="IPR058792">
    <property type="entry name" value="Beta-barrel_RND_2"/>
</dbReference>
<evidence type="ECO:0000259" key="3">
    <source>
        <dbReference type="Pfam" id="PF25876"/>
    </source>
</evidence>
<dbReference type="Pfam" id="PF25954">
    <property type="entry name" value="Beta-barrel_RND_2"/>
    <property type="match status" value="1"/>
</dbReference>
<dbReference type="OrthoDB" id="9811754at2"/>
<dbReference type="Gene3D" id="1.10.287.470">
    <property type="entry name" value="Helix hairpin bin"/>
    <property type="match status" value="1"/>
</dbReference>
<evidence type="ECO:0000256" key="2">
    <source>
        <dbReference type="SAM" id="Phobius"/>
    </source>
</evidence>
<dbReference type="RefSeq" id="WP_010683415.1">
    <property type="nucleotide sequence ID" value="NZ_CP043538.1"/>
</dbReference>
<dbReference type="InterPro" id="IPR058624">
    <property type="entry name" value="MdtA-like_HH"/>
</dbReference>
<feature type="domain" description="Multidrug resistance protein MdtA-like barrel-sandwich hybrid" evidence="4">
    <location>
        <begin position="73"/>
        <end position="259"/>
    </location>
</feature>
<gene>
    <name evidence="6" type="ORF">MMSR116_06900</name>
</gene>
<organism evidence="6 7">
    <name type="scientific">Methylobacterium mesophilicum SR1.6/6</name>
    <dbReference type="NCBI Taxonomy" id="908290"/>
    <lineage>
        <taxon>Bacteria</taxon>
        <taxon>Pseudomonadati</taxon>
        <taxon>Pseudomonadota</taxon>
        <taxon>Alphaproteobacteria</taxon>
        <taxon>Hyphomicrobiales</taxon>
        <taxon>Methylobacteriaceae</taxon>
        <taxon>Methylobacterium</taxon>
    </lineage>
</organism>
<evidence type="ECO:0000313" key="7">
    <source>
        <dbReference type="Proteomes" id="UP000012488"/>
    </source>
</evidence>
<feature type="region of interest" description="Disordered" evidence="1">
    <location>
        <begin position="362"/>
        <end position="387"/>
    </location>
</feature>
<proteinExistence type="predicted"/>
<dbReference type="KEGG" id="mmes:MMSR116_06900"/>
<keyword evidence="2" id="KW-1133">Transmembrane helix</keyword>
<dbReference type="PANTHER" id="PTHR30386">
    <property type="entry name" value="MEMBRANE FUSION SUBUNIT OF EMRAB-TOLC MULTIDRUG EFFLUX PUMP"/>
    <property type="match status" value="1"/>
</dbReference>
<feature type="domain" description="Multidrug resistance protein MdtA-like alpha-helical hairpin" evidence="3">
    <location>
        <begin position="139"/>
        <end position="201"/>
    </location>
</feature>
<evidence type="ECO:0000256" key="1">
    <source>
        <dbReference type="SAM" id="MobiDB-lite"/>
    </source>
</evidence>
<evidence type="ECO:0000259" key="4">
    <source>
        <dbReference type="Pfam" id="PF25917"/>
    </source>
</evidence>
<dbReference type="Pfam" id="PF25876">
    <property type="entry name" value="HH_MFP_RND"/>
    <property type="match status" value="1"/>
</dbReference>
<dbReference type="Gene3D" id="2.40.30.170">
    <property type="match status" value="1"/>
</dbReference>
<name>A0A6B9FKJ8_9HYPH</name>
<reference evidence="6 7" key="2">
    <citation type="journal article" date="2013" name="Genome Announc.">
        <title>Draft Genome Sequence of Methylobacterium mesophilicum Strain SR1.6/6, Isolated from Citrus sinensis.</title>
        <authorList>
            <person name="Marinho Almeida D."/>
            <person name="Dini-Andreote F."/>
            <person name="Camargo Neves A.A."/>
            <person name="Juca Ramos R.T."/>
            <person name="Andreote F.D."/>
            <person name="Carneiro A.R."/>
            <person name="Oliveira de Souza Lima A."/>
            <person name="Caracciolo Gomes de Sa P.H."/>
            <person name="Ribeiro Barbosa M.S."/>
            <person name="Araujo W.L."/>
            <person name="Silva A."/>
        </authorList>
    </citation>
    <scope>NUCLEOTIDE SEQUENCE [LARGE SCALE GENOMIC DNA]</scope>
    <source>
        <strain evidence="6 7">SR1.6/6</strain>
    </source>
</reference>
<feature type="transmembrane region" description="Helical" evidence="2">
    <location>
        <begin position="31"/>
        <end position="52"/>
    </location>
</feature>
<reference evidence="6 7" key="1">
    <citation type="journal article" date="2012" name="Genet. Mol. Biol.">
        <title>Analysis of 16S rRNA and mxaF genes revealing insights into Methylobacterium niche-specific plant association.</title>
        <authorList>
            <person name="Dourado M.N."/>
            <person name="Andreote F.D."/>
            <person name="Dini-Andreote F."/>
            <person name="Conti R."/>
            <person name="Araujo J.M."/>
            <person name="Araujo W.L."/>
        </authorList>
    </citation>
    <scope>NUCLEOTIDE SEQUENCE [LARGE SCALE GENOMIC DNA]</scope>
    <source>
        <strain evidence="6 7">SR1.6/6</strain>
    </source>
</reference>
<dbReference type="PANTHER" id="PTHR30386:SF24">
    <property type="entry name" value="MULTIDRUG RESISTANCE EFFLUX PUMP"/>
    <property type="match status" value="1"/>
</dbReference>
<accession>A0A6B9FKJ8</accession>
<dbReference type="GO" id="GO:0055085">
    <property type="term" value="P:transmembrane transport"/>
    <property type="evidence" value="ECO:0007669"/>
    <property type="project" value="InterPro"/>
</dbReference>
<protein>
    <submittedName>
        <fullName evidence="6">HlyD family secretion protein</fullName>
    </submittedName>
</protein>
<dbReference type="EMBL" id="CP043538">
    <property type="protein sequence ID" value="QGY01655.1"/>
    <property type="molecule type" value="Genomic_DNA"/>
</dbReference>
<dbReference type="InterPro" id="IPR050739">
    <property type="entry name" value="MFP"/>
</dbReference>
<dbReference type="Proteomes" id="UP000012488">
    <property type="component" value="Chromosome"/>
</dbReference>
<dbReference type="AlphaFoldDB" id="A0A6B9FKJ8"/>
<dbReference type="Gene3D" id="2.40.50.100">
    <property type="match status" value="1"/>
</dbReference>
<dbReference type="SUPFAM" id="SSF111369">
    <property type="entry name" value="HlyD-like secretion proteins"/>
    <property type="match status" value="2"/>
</dbReference>
<evidence type="ECO:0000313" key="6">
    <source>
        <dbReference type="EMBL" id="QGY01655.1"/>
    </source>
</evidence>